<comment type="subcellular location">
    <subcellularLocation>
        <location evidence="1">Golgi apparatus membrane</location>
        <topology evidence="1">Single-pass type II membrane protein</topology>
    </subcellularLocation>
</comment>
<evidence type="ECO:0000313" key="8">
    <source>
        <dbReference type="EMBL" id="KAF8395129.1"/>
    </source>
</evidence>
<dbReference type="OMA" id="ARYLWDD"/>
<sequence>MRTHRELMEKSNVRNCRNYFWFVIFASSVFWLFFFYFHSSDIIKGMNRFTSSTNEYAYSVVSREPNSLLLKENSIEASTRLSLIDNGVQPVNRLPVTEKEAEPFNETIFAENENELGNSPSVTEKGIESDNEIPIMENREDACSGRYIYVHNIPNQFNYDMLKNCSSLSEWTDMCRFVSNSGLGPPLVNSKRVFSGTGWFRTNQFALEVIFHNRMKQYRCLTNNSSMASAIYVPFYAGLDVGRYLWGFNTSMRDSASLELAKWLGARHEWKVMAGRDHFLVAGRISWDFRRLTDDNSDWGNKFMLSPEAKNMSVLVIESSPWSSNDFAIPYPTYFHPSRDCEVFQWQNRMRRQKRPLLFSFAGAPRPSLNRSIRGQIIDQCQASGRKCKLLKCDTDENKCHNPYSVMKMFQSSVFCLQPPGDSYTRRSAFDSILAGCIPVFFHPGSAYVQYIWHLPQNYTKYSVFVPEEGIRKGKVSIKKLLLRISKEEVKAMREEVISLIPRIIYADPSSRLEILEDAFDLAVQGVIEKVNSVRREIRERGNYSVGYAEENSWKYNLFGTEGEHEWDPFFSVPKDSNS</sequence>
<dbReference type="OrthoDB" id="1924787at2759"/>
<comment type="caution">
    <text evidence="8">The sequence shown here is derived from an EMBL/GenBank/DDBJ whole genome shotgun (WGS) entry which is preliminary data.</text>
</comment>
<gene>
    <name evidence="8" type="ORF">HHK36_019070</name>
</gene>
<keyword evidence="6" id="KW-1133">Transmembrane helix</keyword>
<proteinExistence type="inferred from homology"/>
<feature type="domain" description="Exostosin GT47" evidence="7">
    <location>
        <begin position="143"/>
        <end position="475"/>
    </location>
</feature>
<dbReference type="GO" id="GO:0000139">
    <property type="term" value="C:Golgi membrane"/>
    <property type="evidence" value="ECO:0007669"/>
    <property type="project" value="UniProtKB-SubCell"/>
</dbReference>
<dbReference type="AlphaFoldDB" id="A0A834YTD6"/>
<dbReference type="InterPro" id="IPR040911">
    <property type="entry name" value="Exostosin_GT47"/>
</dbReference>
<evidence type="ECO:0000313" key="9">
    <source>
        <dbReference type="Proteomes" id="UP000655225"/>
    </source>
</evidence>
<evidence type="ECO:0000256" key="2">
    <source>
        <dbReference type="ARBA" id="ARBA00010271"/>
    </source>
</evidence>
<comment type="similarity">
    <text evidence="2">Belongs to the glycosyltransferase 47 family.</text>
</comment>
<evidence type="ECO:0000256" key="5">
    <source>
        <dbReference type="ARBA" id="ARBA00023034"/>
    </source>
</evidence>
<dbReference type="GO" id="GO:0016757">
    <property type="term" value="F:glycosyltransferase activity"/>
    <property type="evidence" value="ECO:0007669"/>
    <property type="project" value="UniProtKB-KW"/>
</dbReference>
<evidence type="ECO:0000256" key="1">
    <source>
        <dbReference type="ARBA" id="ARBA00004323"/>
    </source>
</evidence>
<dbReference type="Pfam" id="PF03016">
    <property type="entry name" value="Exostosin_GT47"/>
    <property type="match status" value="1"/>
</dbReference>
<keyword evidence="3" id="KW-0808">Transferase</keyword>
<organism evidence="8 9">
    <name type="scientific">Tetracentron sinense</name>
    <name type="common">Spur-leaf</name>
    <dbReference type="NCBI Taxonomy" id="13715"/>
    <lineage>
        <taxon>Eukaryota</taxon>
        <taxon>Viridiplantae</taxon>
        <taxon>Streptophyta</taxon>
        <taxon>Embryophyta</taxon>
        <taxon>Tracheophyta</taxon>
        <taxon>Spermatophyta</taxon>
        <taxon>Magnoliopsida</taxon>
        <taxon>Trochodendrales</taxon>
        <taxon>Trochodendraceae</taxon>
        <taxon>Tetracentron</taxon>
    </lineage>
</organism>
<protein>
    <recommendedName>
        <fullName evidence="7">Exostosin GT47 domain-containing protein</fullName>
    </recommendedName>
</protein>
<dbReference type="InterPro" id="IPR004263">
    <property type="entry name" value="Exostosin"/>
</dbReference>
<reference evidence="8 9" key="1">
    <citation type="submission" date="2020-04" db="EMBL/GenBank/DDBJ databases">
        <title>Plant Genome Project.</title>
        <authorList>
            <person name="Zhang R.-G."/>
        </authorList>
    </citation>
    <scope>NUCLEOTIDE SEQUENCE [LARGE SCALE GENOMIC DNA]</scope>
    <source>
        <strain evidence="8">YNK0</strain>
        <tissue evidence="8">Leaf</tissue>
    </source>
</reference>
<dbReference type="PANTHER" id="PTHR11062">
    <property type="entry name" value="EXOSTOSIN HEPARAN SULFATE GLYCOSYLTRANSFERASE -RELATED"/>
    <property type="match status" value="1"/>
</dbReference>
<name>A0A834YTD6_TETSI</name>
<evidence type="ECO:0000256" key="6">
    <source>
        <dbReference type="SAM" id="Phobius"/>
    </source>
</evidence>
<keyword evidence="6" id="KW-0812">Transmembrane</keyword>
<evidence type="ECO:0000256" key="4">
    <source>
        <dbReference type="ARBA" id="ARBA00022968"/>
    </source>
</evidence>
<keyword evidence="3" id="KW-0328">Glycosyltransferase</keyword>
<dbReference type="Proteomes" id="UP000655225">
    <property type="component" value="Unassembled WGS sequence"/>
</dbReference>
<keyword evidence="9" id="KW-1185">Reference proteome</keyword>
<keyword evidence="4" id="KW-0735">Signal-anchor</keyword>
<keyword evidence="6" id="KW-0472">Membrane</keyword>
<accession>A0A834YTD6</accession>
<dbReference type="PANTHER" id="PTHR11062:SF282">
    <property type="entry name" value="XYLOGLUCAN GALACTOSYLTRANSFERASE GT11-RELATED"/>
    <property type="match status" value="1"/>
</dbReference>
<keyword evidence="5" id="KW-0333">Golgi apparatus</keyword>
<evidence type="ECO:0000256" key="3">
    <source>
        <dbReference type="ARBA" id="ARBA00022676"/>
    </source>
</evidence>
<feature type="transmembrane region" description="Helical" evidence="6">
    <location>
        <begin position="20"/>
        <end position="38"/>
    </location>
</feature>
<evidence type="ECO:0000259" key="7">
    <source>
        <dbReference type="Pfam" id="PF03016"/>
    </source>
</evidence>
<dbReference type="EMBL" id="JABCRI010000013">
    <property type="protein sequence ID" value="KAF8395129.1"/>
    <property type="molecule type" value="Genomic_DNA"/>
</dbReference>